<dbReference type="EC" id="3.1.4.3" evidence="2"/>
<dbReference type="PROSITE" id="PS51318">
    <property type="entry name" value="TAT"/>
    <property type="match status" value="1"/>
</dbReference>
<dbReference type="STRING" id="192904.SAMN04488514_101641"/>
<dbReference type="InterPro" id="IPR007312">
    <property type="entry name" value="Phosphoesterase"/>
</dbReference>
<dbReference type="InterPro" id="IPR017767">
    <property type="entry name" value="PC-PLC"/>
</dbReference>
<dbReference type="InterPro" id="IPR017850">
    <property type="entry name" value="Alkaline_phosphatase_core_sf"/>
</dbReference>
<evidence type="ECO:0000313" key="6">
    <source>
        <dbReference type="Proteomes" id="UP000199440"/>
    </source>
</evidence>
<sequence>MDTRRDFLKKAGLLAGGMGLTSGMPYSIQRALDIDPEKGSTFYDAEHVVFLMQENRSFDHCFGTLQGVRGYNDPRAISLPNKIPVWLQSNKKGDTYVPFRLNIKDTQATWMGDLPHSWENQVDARNDGKYDEWLNAKKMDKEYGDFPLTMGHYTREDLPFYYAFADAFTVFDQHFCSALTGTTTNRNFFWTGKSWDSEQTRPCVRNSEVTYGNEAHWKTFPERLEENDISWRVYQNEISLPTDVEDSSLLANFTDNNLEWFSQYNVRYSGGFQAYLKKRLTELPSEIKDLEKEVAKEPKEQVQKKEKDLVKKKGELTQIKEVLEKWSPENFEKLSEFQKNLHKKAFTTNTGDPDYHSTETLTYDDNGTERSIKVPKGDILHQFRTDVDQGKLPTVSWLAAPQKFSDHPSAPWYGAWYVSEVLDILTKNPEVWKKTIFVLTYDENDGYFDHVPPFVAPNPQDKNAFSKGIDTSEEFATREQELAKEGMDAEDARESPVGLGYRVPMVIASPWSKGGWVNSEVCDITSTLMFLEEFLNKKTGKSIKETNISSWRRTVSGNLSSGFRPYNGEVIGVPESVNRNEFMQEVYNASFKGLPKSSGPLSISDIVEAKKDIYKTSFMSHQEPGIRDSCALAYELYADGRMNTDKNSYEITFTAADNIFGDSALGAPFNIYAPDNYLQETPSGESKFLPVKTWPVAVKKGDALTFEWPLEHFEGNSYHLKVYGPNGFYRAFMGSKIDSDLKVLCGYQQKRGFIKKPSGNVELKISNTSKSKNFNMVVEDQAYGNAVQTITVKKGTVETVFINTKDSYGWYDFTVRVDGLSEFEQRYAGRVETGKPSKSDPFMGRALS</sequence>
<name>A0A1G9JNY5_9FLAO</name>
<dbReference type="PANTHER" id="PTHR31956">
    <property type="entry name" value="NON-SPECIFIC PHOSPHOLIPASE C4-RELATED"/>
    <property type="match status" value="1"/>
</dbReference>
<dbReference type="NCBIfam" id="TIGR01409">
    <property type="entry name" value="TAT_signal_seq"/>
    <property type="match status" value="1"/>
</dbReference>
<dbReference type="NCBIfam" id="TIGR03396">
    <property type="entry name" value="PC_PLC"/>
    <property type="match status" value="1"/>
</dbReference>
<dbReference type="InterPro" id="IPR006311">
    <property type="entry name" value="TAT_signal"/>
</dbReference>
<dbReference type="RefSeq" id="WP_089885178.1">
    <property type="nucleotide sequence ID" value="NZ_FNGV01000001.1"/>
</dbReference>
<dbReference type="InterPro" id="IPR019546">
    <property type="entry name" value="TAT_signal_bac_arc"/>
</dbReference>
<keyword evidence="6" id="KW-1185">Reference proteome</keyword>
<dbReference type="InterPro" id="IPR008475">
    <property type="entry name" value="PLipase_C_C"/>
</dbReference>
<dbReference type="PANTHER" id="PTHR31956:SF1">
    <property type="entry name" value="NON-SPECIFIC PHOSPHOLIPASE C1"/>
    <property type="match status" value="1"/>
</dbReference>
<protein>
    <recommendedName>
        <fullName evidence="2">phospholipase C</fullName>
        <ecNumber evidence="2">3.1.4.3</ecNumber>
    </recommendedName>
</protein>
<gene>
    <name evidence="5" type="ORF">SAMN04488514_101641</name>
</gene>
<comment type="similarity">
    <text evidence="1">Belongs to the bacterial phospholipase C family.</text>
</comment>
<evidence type="ECO:0000256" key="3">
    <source>
        <dbReference type="ARBA" id="ARBA00022801"/>
    </source>
</evidence>
<evidence type="ECO:0000259" key="4">
    <source>
        <dbReference type="Pfam" id="PF05506"/>
    </source>
</evidence>
<dbReference type="Pfam" id="PF04185">
    <property type="entry name" value="Phosphoesterase"/>
    <property type="match status" value="2"/>
</dbReference>
<evidence type="ECO:0000256" key="1">
    <source>
        <dbReference type="ARBA" id="ARBA00009717"/>
    </source>
</evidence>
<accession>A0A1G9JNY5</accession>
<dbReference type="OrthoDB" id="980947at2"/>
<feature type="domain" description="Bacterial phospholipase C C-terminal" evidence="4">
    <location>
        <begin position="748"/>
        <end position="830"/>
    </location>
</feature>
<proteinExistence type="inferred from homology"/>
<dbReference type="GO" id="GO:0034480">
    <property type="term" value="F:phosphatidylcholine phospholipase C activity"/>
    <property type="evidence" value="ECO:0007669"/>
    <property type="project" value="UniProtKB-EC"/>
</dbReference>
<dbReference type="Proteomes" id="UP000199440">
    <property type="component" value="Unassembled WGS sequence"/>
</dbReference>
<feature type="domain" description="Bacterial phospholipase C C-terminal" evidence="4">
    <location>
        <begin position="629"/>
        <end position="734"/>
    </location>
</feature>
<keyword evidence="3" id="KW-0378">Hydrolase</keyword>
<organism evidence="5 6">
    <name type="scientific">Kriegella aquimaris</name>
    <dbReference type="NCBI Taxonomy" id="192904"/>
    <lineage>
        <taxon>Bacteria</taxon>
        <taxon>Pseudomonadati</taxon>
        <taxon>Bacteroidota</taxon>
        <taxon>Flavobacteriia</taxon>
        <taxon>Flavobacteriales</taxon>
        <taxon>Flavobacteriaceae</taxon>
        <taxon>Kriegella</taxon>
    </lineage>
</organism>
<dbReference type="EMBL" id="FNGV01000001">
    <property type="protein sequence ID" value="SDL39161.1"/>
    <property type="molecule type" value="Genomic_DNA"/>
</dbReference>
<evidence type="ECO:0000313" key="5">
    <source>
        <dbReference type="EMBL" id="SDL39161.1"/>
    </source>
</evidence>
<dbReference type="AlphaFoldDB" id="A0A1G9JNY5"/>
<dbReference type="Gene3D" id="3.40.720.10">
    <property type="entry name" value="Alkaline Phosphatase, subunit A"/>
    <property type="match status" value="2"/>
</dbReference>
<reference evidence="5 6" key="1">
    <citation type="submission" date="2016-10" db="EMBL/GenBank/DDBJ databases">
        <authorList>
            <person name="de Groot N.N."/>
        </authorList>
    </citation>
    <scope>NUCLEOTIDE SEQUENCE [LARGE SCALE GENOMIC DNA]</scope>
    <source>
        <strain evidence="5 6">DSM 19886</strain>
    </source>
</reference>
<dbReference type="GO" id="GO:0016042">
    <property type="term" value="P:lipid catabolic process"/>
    <property type="evidence" value="ECO:0007669"/>
    <property type="project" value="InterPro"/>
</dbReference>
<dbReference type="Pfam" id="PF05506">
    <property type="entry name" value="PLipase_C_C"/>
    <property type="match status" value="2"/>
</dbReference>
<evidence type="ECO:0000256" key="2">
    <source>
        <dbReference type="ARBA" id="ARBA00012018"/>
    </source>
</evidence>